<evidence type="ECO:0000256" key="1">
    <source>
        <dbReference type="ARBA" id="ARBA00009776"/>
    </source>
</evidence>
<dbReference type="FunFam" id="3.40.50.300:FF:000225">
    <property type="entry name" value="Thymidylate kinase"/>
    <property type="match status" value="1"/>
</dbReference>
<dbReference type="PROSITE" id="PS01331">
    <property type="entry name" value="THYMIDYLATE_KINASE"/>
    <property type="match status" value="1"/>
</dbReference>
<dbReference type="PANTHER" id="PTHR10344:SF4">
    <property type="entry name" value="UMP-CMP KINASE 2, MITOCHONDRIAL"/>
    <property type="match status" value="1"/>
</dbReference>
<evidence type="ECO:0000256" key="7">
    <source>
        <dbReference type="ARBA" id="ARBA00022777"/>
    </source>
</evidence>
<dbReference type="PANTHER" id="PTHR10344">
    <property type="entry name" value="THYMIDYLATE KINASE"/>
    <property type="match status" value="1"/>
</dbReference>
<dbReference type="RefSeq" id="WP_169277879.1">
    <property type="nucleotide sequence ID" value="NZ_JABBCP010000007.1"/>
</dbReference>
<dbReference type="Proteomes" id="UP000546970">
    <property type="component" value="Unassembled WGS sequence"/>
</dbReference>
<dbReference type="HAMAP" id="MF_00165">
    <property type="entry name" value="Thymidylate_kinase"/>
    <property type="match status" value="1"/>
</dbReference>
<evidence type="ECO:0000256" key="3">
    <source>
        <dbReference type="ARBA" id="ARBA00017144"/>
    </source>
</evidence>
<evidence type="ECO:0000259" key="12">
    <source>
        <dbReference type="Pfam" id="PF02223"/>
    </source>
</evidence>
<evidence type="ECO:0000313" key="13">
    <source>
        <dbReference type="EMBL" id="NMF56320.1"/>
    </source>
</evidence>
<dbReference type="EC" id="2.7.4.9" evidence="2 11"/>
<keyword evidence="6 11" id="KW-0547">Nucleotide-binding</keyword>
<dbReference type="GO" id="GO:0005829">
    <property type="term" value="C:cytosol"/>
    <property type="evidence" value="ECO:0007669"/>
    <property type="project" value="TreeGrafter"/>
</dbReference>
<dbReference type="EMBL" id="JABBCP010000007">
    <property type="protein sequence ID" value="NMF56320.1"/>
    <property type="molecule type" value="Genomic_DNA"/>
</dbReference>
<keyword evidence="7 11" id="KW-0418">Kinase</keyword>
<organism evidence="13 14">
    <name type="scientific">Collinsella acetigenes</name>
    <dbReference type="NCBI Taxonomy" id="2713419"/>
    <lineage>
        <taxon>Bacteria</taxon>
        <taxon>Bacillati</taxon>
        <taxon>Actinomycetota</taxon>
        <taxon>Coriobacteriia</taxon>
        <taxon>Coriobacteriales</taxon>
        <taxon>Coriobacteriaceae</taxon>
        <taxon>Collinsella</taxon>
    </lineage>
</organism>
<evidence type="ECO:0000256" key="11">
    <source>
        <dbReference type="HAMAP-Rule" id="MF_00165"/>
    </source>
</evidence>
<evidence type="ECO:0000256" key="8">
    <source>
        <dbReference type="ARBA" id="ARBA00022840"/>
    </source>
</evidence>
<feature type="binding site" evidence="11">
    <location>
        <begin position="17"/>
        <end position="24"/>
    </location>
    <ligand>
        <name>ATP</name>
        <dbReference type="ChEBI" id="CHEBI:30616"/>
    </ligand>
</feature>
<dbReference type="AlphaFoldDB" id="A0A7X9UD52"/>
<comment type="function">
    <text evidence="10 11">Phosphorylation of dTMP to form dTDP in both de novo and salvage pathways of dTTP synthesis.</text>
</comment>
<dbReference type="NCBIfam" id="TIGR00041">
    <property type="entry name" value="DTMP_kinase"/>
    <property type="match status" value="1"/>
</dbReference>
<gene>
    <name evidence="11 13" type="primary">tmk</name>
    <name evidence="13" type="ORF">HF320_08295</name>
</gene>
<dbReference type="InterPro" id="IPR039430">
    <property type="entry name" value="Thymidylate_kin-like_dom"/>
</dbReference>
<evidence type="ECO:0000256" key="4">
    <source>
        <dbReference type="ARBA" id="ARBA00022679"/>
    </source>
</evidence>
<feature type="domain" description="Thymidylate kinase-like" evidence="12">
    <location>
        <begin position="15"/>
        <end position="202"/>
    </location>
</feature>
<comment type="similarity">
    <text evidence="1 11">Belongs to the thymidylate kinase family.</text>
</comment>
<name>A0A7X9UD52_9ACTN</name>
<dbReference type="InterPro" id="IPR018094">
    <property type="entry name" value="Thymidylate_kinase"/>
</dbReference>
<evidence type="ECO:0000256" key="9">
    <source>
        <dbReference type="ARBA" id="ARBA00048743"/>
    </source>
</evidence>
<sequence length="232" mass="24502">MPTIDTHSTPAFITLEGIDGCGKSTQARLLAAALEHAGCAVLRLREPGGTEISEKIRALLLDPANAAMSETCELLLFEAARAQLVEEVIVPALAAGQVVVCDRFYDSTTAYQAFADGLDCAMVRSANALAVGECTPRLTLVYDVSVDEALARRAARAGQDRMELKGDVFQESVAAGFRAIAKLEPERVKLIDASAGVAEVFAQTVACVRRAGFALSDADMQAALALEQTEVA</sequence>
<evidence type="ECO:0000313" key="14">
    <source>
        <dbReference type="Proteomes" id="UP000546970"/>
    </source>
</evidence>
<dbReference type="CDD" id="cd01672">
    <property type="entry name" value="TMPK"/>
    <property type="match status" value="1"/>
</dbReference>
<dbReference type="Gene3D" id="3.40.50.300">
    <property type="entry name" value="P-loop containing nucleotide triphosphate hydrolases"/>
    <property type="match status" value="1"/>
</dbReference>
<accession>A0A7X9UD52</accession>
<evidence type="ECO:0000256" key="10">
    <source>
        <dbReference type="ARBA" id="ARBA00057735"/>
    </source>
</evidence>
<protein>
    <recommendedName>
        <fullName evidence="3 11">Thymidylate kinase</fullName>
        <ecNumber evidence="2 11">2.7.4.9</ecNumber>
    </recommendedName>
    <alternativeName>
        <fullName evidence="11">dTMP kinase</fullName>
    </alternativeName>
</protein>
<comment type="catalytic activity">
    <reaction evidence="9 11">
        <text>dTMP + ATP = dTDP + ADP</text>
        <dbReference type="Rhea" id="RHEA:13517"/>
        <dbReference type="ChEBI" id="CHEBI:30616"/>
        <dbReference type="ChEBI" id="CHEBI:58369"/>
        <dbReference type="ChEBI" id="CHEBI:63528"/>
        <dbReference type="ChEBI" id="CHEBI:456216"/>
        <dbReference type="EC" id="2.7.4.9"/>
    </reaction>
</comment>
<keyword evidence="8 11" id="KW-0067">ATP-binding</keyword>
<evidence type="ECO:0000256" key="5">
    <source>
        <dbReference type="ARBA" id="ARBA00022727"/>
    </source>
</evidence>
<dbReference type="InterPro" id="IPR027417">
    <property type="entry name" value="P-loop_NTPase"/>
</dbReference>
<dbReference type="GO" id="GO:0006227">
    <property type="term" value="P:dUDP biosynthetic process"/>
    <property type="evidence" value="ECO:0007669"/>
    <property type="project" value="TreeGrafter"/>
</dbReference>
<dbReference type="GO" id="GO:0006233">
    <property type="term" value="P:dTDP biosynthetic process"/>
    <property type="evidence" value="ECO:0007669"/>
    <property type="project" value="InterPro"/>
</dbReference>
<dbReference type="SUPFAM" id="SSF52540">
    <property type="entry name" value="P-loop containing nucleoside triphosphate hydrolases"/>
    <property type="match status" value="1"/>
</dbReference>
<dbReference type="GO" id="GO:0004798">
    <property type="term" value="F:dTMP kinase activity"/>
    <property type="evidence" value="ECO:0007669"/>
    <property type="project" value="UniProtKB-UniRule"/>
</dbReference>
<reference evidence="13 14" key="1">
    <citation type="submission" date="2020-04" db="EMBL/GenBank/DDBJ databases">
        <title>Collinsella sp. KGMB02528 nov., an anaerobic actinobacterium isolated from human feces.</title>
        <authorList>
            <person name="Han K.-I."/>
            <person name="Eom M.K."/>
            <person name="Kim J.-S."/>
            <person name="Lee K.C."/>
            <person name="Suh M.K."/>
            <person name="Park S.-H."/>
            <person name="Lee J.H."/>
            <person name="Kang S.W."/>
            <person name="Park J.-E."/>
            <person name="Oh B.S."/>
            <person name="Yu S.Y."/>
            <person name="Choi S.-H."/>
            <person name="Lee D.H."/>
            <person name="Yoon H."/>
            <person name="Kim B.-Y."/>
            <person name="Lee J.H."/>
            <person name="Lee J.-S."/>
        </authorList>
    </citation>
    <scope>NUCLEOTIDE SEQUENCE [LARGE SCALE GENOMIC DNA]</scope>
    <source>
        <strain evidence="13 14">KGMB02528</strain>
    </source>
</reference>
<dbReference type="InterPro" id="IPR018095">
    <property type="entry name" value="Thymidylate_kin_CS"/>
</dbReference>
<keyword evidence="4 11" id="KW-0808">Transferase</keyword>
<evidence type="ECO:0000256" key="2">
    <source>
        <dbReference type="ARBA" id="ARBA00012980"/>
    </source>
</evidence>
<keyword evidence="14" id="KW-1185">Reference proteome</keyword>
<evidence type="ECO:0000256" key="6">
    <source>
        <dbReference type="ARBA" id="ARBA00022741"/>
    </source>
</evidence>
<comment type="caution">
    <text evidence="13">The sequence shown here is derived from an EMBL/GenBank/DDBJ whole genome shotgun (WGS) entry which is preliminary data.</text>
</comment>
<dbReference type="GO" id="GO:0006235">
    <property type="term" value="P:dTTP biosynthetic process"/>
    <property type="evidence" value="ECO:0007669"/>
    <property type="project" value="UniProtKB-UniRule"/>
</dbReference>
<proteinExistence type="inferred from homology"/>
<dbReference type="GO" id="GO:0005524">
    <property type="term" value="F:ATP binding"/>
    <property type="evidence" value="ECO:0007669"/>
    <property type="project" value="UniProtKB-UniRule"/>
</dbReference>
<dbReference type="Pfam" id="PF02223">
    <property type="entry name" value="Thymidylate_kin"/>
    <property type="match status" value="1"/>
</dbReference>
<keyword evidence="5 11" id="KW-0545">Nucleotide biosynthesis</keyword>